<dbReference type="Gene3D" id="3.40.1030.10">
    <property type="entry name" value="Nucleoside phosphorylase/phosphoribosyltransferase catalytic domain"/>
    <property type="match status" value="1"/>
</dbReference>
<keyword evidence="5" id="KW-0808">Transferase</keyword>
<dbReference type="PANTHER" id="PTHR10515">
    <property type="entry name" value="THYMIDINE PHOSPHORYLASE"/>
    <property type="match status" value="1"/>
</dbReference>
<feature type="domain" description="Pyrimidine nucleoside phosphorylase C-terminal" evidence="7">
    <location>
        <begin position="350"/>
        <end position="424"/>
    </location>
</feature>
<dbReference type="SUPFAM" id="SSF47648">
    <property type="entry name" value="Nucleoside phosphorylase/phosphoribosyltransferase N-terminal domain"/>
    <property type="match status" value="1"/>
</dbReference>
<evidence type="ECO:0000259" key="7">
    <source>
        <dbReference type="SMART" id="SM00941"/>
    </source>
</evidence>
<gene>
    <name evidence="8" type="primary">deoA</name>
    <name evidence="8" type="ORF">Rhal01_01500</name>
</gene>
<dbReference type="EC" id="2.4.2.4" evidence="3"/>
<dbReference type="Pfam" id="PF00591">
    <property type="entry name" value="Glycos_transf_3"/>
    <property type="match status" value="1"/>
</dbReference>
<keyword evidence="9" id="KW-1185">Reference proteome</keyword>
<dbReference type="HAMAP" id="MF_01628">
    <property type="entry name" value="Thymid_phosp"/>
    <property type="match status" value="1"/>
</dbReference>
<dbReference type="NCBIfam" id="NF004490">
    <property type="entry name" value="PRK05820.1"/>
    <property type="match status" value="1"/>
</dbReference>
<accession>A0ABP9V034</accession>
<evidence type="ECO:0000256" key="6">
    <source>
        <dbReference type="ARBA" id="ARBA00048550"/>
    </source>
</evidence>
<dbReference type="InterPro" id="IPR017459">
    <property type="entry name" value="Glycosyl_Trfase_fam3_N_dom"/>
</dbReference>
<dbReference type="EMBL" id="BAABRL010000004">
    <property type="protein sequence ID" value="GAA5495325.1"/>
    <property type="molecule type" value="Genomic_DNA"/>
</dbReference>
<dbReference type="PANTHER" id="PTHR10515:SF0">
    <property type="entry name" value="THYMIDINE PHOSPHORYLASE"/>
    <property type="match status" value="1"/>
</dbReference>
<evidence type="ECO:0000256" key="2">
    <source>
        <dbReference type="ARBA" id="ARBA00011738"/>
    </source>
</evidence>
<dbReference type="InterPro" id="IPR013102">
    <property type="entry name" value="PYNP_C"/>
</dbReference>
<comment type="catalytic activity">
    <reaction evidence="6">
        <text>thymidine + phosphate = 2-deoxy-alpha-D-ribose 1-phosphate + thymine</text>
        <dbReference type="Rhea" id="RHEA:16037"/>
        <dbReference type="ChEBI" id="CHEBI:17748"/>
        <dbReference type="ChEBI" id="CHEBI:17821"/>
        <dbReference type="ChEBI" id="CHEBI:43474"/>
        <dbReference type="ChEBI" id="CHEBI:57259"/>
        <dbReference type="EC" id="2.4.2.4"/>
    </reaction>
</comment>
<comment type="caution">
    <text evidence="8">The sequence shown here is derived from an EMBL/GenBank/DDBJ whole genome shotgun (WGS) entry which is preliminary data.</text>
</comment>
<evidence type="ECO:0000256" key="1">
    <source>
        <dbReference type="ARBA" id="ARBA00006915"/>
    </source>
</evidence>
<dbReference type="Gene3D" id="1.20.970.10">
    <property type="entry name" value="Transferase, Pyrimidine Nucleoside Phosphorylase, Chain C"/>
    <property type="match status" value="1"/>
</dbReference>
<dbReference type="InterPro" id="IPR000312">
    <property type="entry name" value="Glycosyl_Trfase_fam3"/>
</dbReference>
<dbReference type="Pfam" id="PF07831">
    <property type="entry name" value="PYNP_C"/>
    <property type="match status" value="1"/>
</dbReference>
<dbReference type="InterPro" id="IPR035902">
    <property type="entry name" value="Nuc_phospho_transferase"/>
</dbReference>
<comment type="subunit">
    <text evidence="2">Homodimer.</text>
</comment>
<dbReference type="Pfam" id="PF02885">
    <property type="entry name" value="Glycos_trans_3N"/>
    <property type="match status" value="1"/>
</dbReference>
<dbReference type="PROSITE" id="PS00647">
    <property type="entry name" value="THYMID_PHOSPHORYLASE"/>
    <property type="match status" value="1"/>
</dbReference>
<dbReference type="InterPro" id="IPR013465">
    <property type="entry name" value="Thymidine_Pase"/>
</dbReference>
<sequence>MSLGYTPQEFIRKQRDGEPLPDEELVWFVNGIVDGTVTEGQIAAFAMAVFQRGMNGGELITLTKAMRDSGKKLSWDLPGPILDKHSTGGVGDLVSLVLAPLLASCGGYVPMIAGRGLGHTGGTLDKLESIPGYNTTPDNELFRKIVSEVGCAIIGQTGELAPADGKMYAVRDVTATIESGSLISSSIISKKLAAGINCLVLDVKAGNGAFMTKFSDARRLAVKLADLGRACGMKVSSLVTDMSQPLADSAGNALEVREAINFLTGDSQNERLRAVIAGLAEESLLNSDLVRDDTDAKMKIRQSLESGKAAEYFSKMVSALGGPSDLLENPDKHLPKAKVIKPLLATQSGYVHSINTKLLGEAVNRIGGGRTRVDQEIDHSVGFTEITHIADRVEKDEPLLMIHADSDKDWQSAAWRAEQAYSISSSSINPNDAVLEVIHPTSHR</sequence>
<dbReference type="NCBIfam" id="TIGR02644">
    <property type="entry name" value="Y_phosphoryl"/>
    <property type="match status" value="1"/>
</dbReference>
<dbReference type="InterPro" id="IPR000053">
    <property type="entry name" value="Thymidine/pyrmidine_PPase"/>
</dbReference>
<dbReference type="RefSeq" id="WP_346188142.1">
    <property type="nucleotide sequence ID" value="NZ_BAABRL010000004.1"/>
</dbReference>
<organism evidence="8 9">
    <name type="scientific">Rubritalea halochordaticola</name>
    <dbReference type="NCBI Taxonomy" id="714537"/>
    <lineage>
        <taxon>Bacteria</taxon>
        <taxon>Pseudomonadati</taxon>
        <taxon>Verrucomicrobiota</taxon>
        <taxon>Verrucomicrobiia</taxon>
        <taxon>Verrucomicrobiales</taxon>
        <taxon>Rubritaleaceae</taxon>
        <taxon>Rubritalea</taxon>
    </lineage>
</organism>
<evidence type="ECO:0000313" key="9">
    <source>
        <dbReference type="Proteomes" id="UP001424741"/>
    </source>
</evidence>
<protein>
    <recommendedName>
        <fullName evidence="3">thymidine phosphorylase</fullName>
        <ecNumber evidence="3">2.4.2.4</ecNumber>
    </recommendedName>
</protein>
<proteinExistence type="inferred from homology"/>
<dbReference type="PIRSF" id="PIRSF000478">
    <property type="entry name" value="TP_PyNP"/>
    <property type="match status" value="1"/>
</dbReference>
<evidence type="ECO:0000313" key="8">
    <source>
        <dbReference type="EMBL" id="GAA5495325.1"/>
    </source>
</evidence>
<reference evidence="8 9" key="1">
    <citation type="submission" date="2024-02" db="EMBL/GenBank/DDBJ databases">
        <title>Rubritalea halochordaticola NBRC 107102.</title>
        <authorList>
            <person name="Ichikawa N."/>
            <person name="Katano-Makiyama Y."/>
            <person name="Hidaka K."/>
        </authorList>
    </citation>
    <scope>NUCLEOTIDE SEQUENCE [LARGE SCALE GENOMIC DNA]</scope>
    <source>
        <strain evidence="8 9">NBRC 107102</strain>
    </source>
</reference>
<dbReference type="NCBIfam" id="TIGR02643">
    <property type="entry name" value="T_phosphoryl"/>
    <property type="match status" value="1"/>
</dbReference>
<dbReference type="InterPro" id="IPR036566">
    <property type="entry name" value="PYNP-like_C_sf"/>
</dbReference>
<evidence type="ECO:0000256" key="3">
    <source>
        <dbReference type="ARBA" id="ARBA00011892"/>
    </source>
</evidence>
<dbReference type="InterPro" id="IPR017872">
    <property type="entry name" value="Pyrmidine_PPase_CS"/>
</dbReference>
<dbReference type="SUPFAM" id="SSF52418">
    <property type="entry name" value="Nucleoside phosphorylase/phosphoribosyltransferase catalytic domain"/>
    <property type="match status" value="1"/>
</dbReference>
<dbReference type="InterPro" id="IPR018090">
    <property type="entry name" value="Pyrmidine_PPas_bac/euk"/>
</dbReference>
<dbReference type="Gene3D" id="3.90.1170.30">
    <property type="entry name" value="Pyrimidine nucleoside phosphorylase-like, C-terminal domain"/>
    <property type="match status" value="1"/>
</dbReference>
<comment type="similarity">
    <text evidence="1">Belongs to the thymidine/pyrimidine-nucleoside phosphorylase family.</text>
</comment>
<dbReference type="Proteomes" id="UP001424741">
    <property type="component" value="Unassembled WGS sequence"/>
</dbReference>
<dbReference type="SUPFAM" id="SSF54680">
    <property type="entry name" value="Pyrimidine nucleoside phosphorylase C-terminal domain"/>
    <property type="match status" value="1"/>
</dbReference>
<evidence type="ECO:0000256" key="5">
    <source>
        <dbReference type="ARBA" id="ARBA00022679"/>
    </source>
</evidence>
<dbReference type="InterPro" id="IPR036320">
    <property type="entry name" value="Glycosyl_Trfase_fam3_N_dom_sf"/>
</dbReference>
<keyword evidence="4" id="KW-0328">Glycosyltransferase</keyword>
<name>A0ABP9V034_9BACT</name>
<evidence type="ECO:0000256" key="4">
    <source>
        <dbReference type="ARBA" id="ARBA00022676"/>
    </source>
</evidence>
<dbReference type="SMART" id="SM00941">
    <property type="entry name" value="PYNP_C"/>
    <property type="match status" value="1"/>
</dbReference>